<dbReference type="PANTHER" id="PTHR13337">
    <property type="entry name" value="SUCCINATE DEHYDROGENASE"/>
    <property type="match status" value="1"/>
</dbReference>
<evidence type="ECO:0000256" key="10">
    <source>
        <dbReference type="PIRSR" id="PIRSR607992-1"/>
    </source>
</evidence>
<protein>
    <recommendedName>
        <fullName evidence="12">Succinate dehydrogenase [ubiquinone] cytochrome b small subunit</fullName>
    </recommendedName>
</protein>
<keyword evidence="7" id="KW-1133">Transmembrane helix</keyword>
<keyword evidence="6 12" id="KW-0809">Transit peptide</keyword>
<evidence type="ECO:0000313" key="14">
    <source>
        <dbReference type="Proteomes" id="UP000509704"/>
    </source>
</evidence>
<evidence type="ECO:0000256" key="4">
    <source>
        <dbReference type="ARBA" id="ARBA00022692"/>
    </source>
</evidence>
<evidence type="ECO:0000256" key="3">
    <source>
        <dbReference type="ARBA" id="ARBA00022448"/>
    </source>
</evidence>
<dbReference type="RefSeq" id="XP_037145318.1">
    <property type="nucleotide sequence ID" value="XM_037289423.1"/>
</dbReference>
<evidence type="ECO:0000256" key="8">
    <source>
        <dbReference type="ARBA" id="ARBA00023128"/>
    </source>
</evidence>
<evidence type="ECO:0000256" key="5">
    <source>
        <dbReference type="ARBA" id="ARBA00022792"/>
    </source>
</evidence>
<sequence length="189" mass="20648">MLLLGLGKSFSSGRLGSQSAPKILNVGRTLLNRNLSLKPDLSKFKLNSPPPGGVVGTSNDAFKPPEPDYFHGSYHWYYERITAASLIPLTSIPLYITLTGGVVPPLLDAALGVVLLLHVNQGLTSCIIDYIPKRKFGIWHDLARYLLFGGSGLGLYGIYDLETSNNGIVDLLTKILKEDESNLYIFGRN</sequence>
<evidence type="ECO:0000313" key="13">
    <source>
        <dbReference type="EMBL" id="QLG73592.1"/>
    </source>
</evidence>
<accession>A0A7H9B798</accession>
<dbReference type="CDD" id="cd03496">
    <property type="entry name" value="SQR_TypeC_CybS"/>
    <property type="match status" value="1"/>
</dbReference>
<dbReference type="Gene3D" id="1.20.1300.10">
    <property type="entry name" value="Fumarate reductase/succinate dehydrogenase, transmembrane subunit"/>
    <property type="match status" value="1"/>
</dbReference>
<keyword evidence="8 12" id="KW-0496">Mitochondrion</keyword>
<dbReference type="SUPFAM" id="SSF81343">
    <property type="entry name" value="Fumarate reductase respiratory complex transmembrane subunits"/>
    <property type="match status" value="1"/>
</dbReference>
<dbReference type="GO" id="GO:0045039">
    <property type="term" value="P:protein insertion into mitochondrial inner membrane"/>
    <property type="evidence" value="ECO:0007669"/>
    <property type="project" value="TreeGrafter"/>
</dbReference>
<name>A0A7H9B798_ZYGMR</name>
<comment type="subcellular location">
    <subcellularLocation>
        <location evidence="1 12">Mitochondrion inner membrane</location>
        <topology evidence="1 12">Multi-pass membrane protein</topology>
    </subcellularLocation>
</comment>
<reference evidence="13 14" key="1">
    <citation type="submission" date="2020-07" db="EMBL/GenBank/DDBJ databases">
        <title>The yeast mating-type switching endonuclease HO is a domesticated member of an unorthodox homing genetic element family.</title>
        <authorList>
            <person name="Coughlan A.Y."/>
            <person name="Lombardi L."/>
            <person name="Braun-Galleani S."/>
            <person name="Martos A.R."/>
            <person name="Galeote V."/>
            <person name="Bigey F."/>
            <person name="Dequin S."/>
            <person name="Byrne K.P."/>
            <person name="Wolfe K.H."/>
        </authorList>
    </citation>
    <scope>NUCLEOTIDE SEQUENCE [LARGE SCALE GENOMIC DNA]</scope>
    <source>
        <strain evidence="13 14">NRRL Y-6702</strain>
    </source>
</reference>
<dbReference type="EMBL" id="CP058609">
    <property type="protein sequence ID" value="QLG73592.1"/>
    <property type="molecule type" value="Genomic_DNA"/>
</dbReference>
<evidence type="ECO:0000256" key="1">
    <source>
        <dbReference type="ARBA" id="ARBA00004448"/>
    </source>
</evidence>
<feature type="binding site" evidence="10">
    <location>
        <position position="130"/>
    </location>
    <ligand>
        <name>a ubiquinone</name>
        <dbReference type="ChEBI" id="CHEBI:16389"/>
        <note>ligand shared with IP/SDHB</note>
    </ligand>
</feature>
<keyword evidence="11" id="KW-0408">Iron</keyword>
<feature type="binding site" description="axial binding residue" evidence="11">
    <location>
        <position position="118"/>
    </location>
    <ligand>
        <name>heme b</name>
        <dbReference type="ChEBI" id="CHEBI:60344"/>
        <note>ligand shared with SDHC</note>
    </ligand>
    <ligandPart>
        <name>Fe</name>
        <dbReference type="ChEBI" id="CHEBI:18248"/>
    </ligandPart>
</feature>
<dbReference type="Proteomes" id="UP000509704">
    <property type="component" value="Chromosome 6"/>
</dbReference>
<keyword evidence="3" id="KW-0813">Transport</keyword>
<keyword evidence="9 12" id="KW-0472">Membrane</keyword>
<organism evidence="13 14">
    <name type="scientific">Zygotorulaspora mrakii</name>
    <name type="common">Zygosaccharomyces mrakii</name>
    <dbReference type="NCBI Taxonomy" id="42260"/>
    <lineage>
        <taxon>Eukaryota</taxon>
        <taxon>Fungi</taxon>
        <taxon>Dikarya</taxon>
        <taxon>Ascomycota</taxon>
        <taxon>Saccharomycotina</taxon>
        <taxon>Saccharomycetes</taxon>
        <taxon>Saccharomycetales</taxon>
        <taxon>Saccharomycetaceae</taxon>
        <taxon>Zygotorulaspora</taxon>
    </lineage>
</organism>
<dbReference type="KEGG" id="zmk:HG535_0F01020"/>
<gene>
    <name evidence="13" type="ORF">HG535_0F01020</name>
</gene>
<keyword evidence="14" id="KW-1185">Reference proteome</keyword>
<proteinExistence type="inferred from homology"/>
<evidence type="ECO:0000256" key="9">
    <source>
        <dbReference type="ARBA" id="ARBA00023136"/>
    </source>
</evidence>
<evidence type="ECO:0000256" key="2">
    <source>
        <dbReference type="ARBA" id="ARBA00007294"/>
    </source>
</evidence>
<dbReference type="InterPro" id="IPR007992">
    <property type="entry name" value="CybS"/>
</dbReference>
<evidence type="ECO:0000256" key="12">
    <source>
        <dbReference type="RuleBase" id="RU364031"/>
    </source>
</evidence>
<evidence type="ECO:0000256" key="6">
    <source>
        <dbReference type="ARBA" id="ARBA00022946"/>
    </source>
</evidence>
<dbReference type="AlphaFoldDB" id="A0A7H9B798"/>
<keyword evidence="4" id="KW-0812">Transmembrane</keyword>
<dbReference type="OrthoDB" id="18577at2759"/>
<evidence type="ECO:0000256" key="11">
    <source>
        <dbReference type="PIRSR" id="PIRSR607992-2"/>
    </source>
</evidence>
<dbReference type="GeneID" id="59237351"/>
<evidence type="ECO:0000256" key="7">
    <source>
        <dbReference type="ARBA" id="ARBA00022989"/>
    </source>
</evidence>
<keyword evidence="11" id="KW-0479">Metal-binding</keyword>
<dbReference type="GO" id="GO:0008320">
    <property type="term" value="F:protein transmembrane transporter activity"/>
    <property type="evidence" value="ECO:0007669"/>
    <property type="project" value="TreeGrafter"/>
</dbReference>
<dbReference type="Pfam" id="PF05328">
    <property type="entry name" value="CybS"/>
    <property type="match status" value="1"/>
</dbReference>
<dbReference type="PANTHER" id="PTHR13337:SF2">
    <property type="entry name" value="SUCCINATE DEHYDROGENASE [UBIQUINONE] CYTOCHROME B SMALL SUBUNIT, MITOCHONDRIAL"/>
    <property type="match status" value="1"/>
</dbReference>
<dbReference type="GO" id="GO:0046872">
    <property type="term" value="F:metal ion binding"/>
    <property type="evidence" value="ECO:0007669"/>
    <property type="project" value="UniProtKB-KW"/>
</dbReference>
<dbReference type="GO" id="GO:0042721">
    <property type="term" value="C:TIM22 mitochondrial import inner membrane insertion complex"/>
    <property type="evidence" value="ECO:0007669"/>
    <property type="project" value="TreeGrafter"/>
</dbReference>
<comment type="similarity">
    <text evidence="2 12">Belongs to the CybS family.</text>
</comment>
<keyword evidence="5 12" id="KW-0999">Mitochondrion inner membrane</keyword>
<dbReference type="InterPro" id="IPR034804">
    <property type="entry name" value="SQR/QFR_C/D"/>
</dbReference>